<evidence type="ECO:0000313" key="2">
    <source>
        <dbReference type="Proteomes" id="UP001140096"/>
    </source>
</evidence>
<evidence type="ECO:0000313" key="1">
    <source>
        <dbReference type="EMBL" id="KAJ2813778.1"/>
    </source>
</evidence>
<sequence>MAFQSRGHHPPPPPPIAPHYSHPLPPPHHRYAPVPETPTAGLTAAFSSLGTEHPLHGAPPYSRRPAVPPPPPQPHRPHSNPVRAPPIRLPPIQSFDQAHQPLPRITTPQRSASWLNVLTDAALDDRNLQTRPAAPYPILPVPPPHTRRAQSPSDVQQSSSPHLRPPEDSRSRHSNTPSAESDGTSVDSRQESTPDAFTRARVQKLSRRLGRTHIDHEMTPE</sequence>
<keyword evidence="2" id="KW-1185">Reference proteome</keyword>
<dbReference type="Proteomes" id="UP001140096">
    <property type="component" value="Unassembled WGS sequence"/>
</dbReference>
<name>A0ACC1LQ96_9FUNG</name>
<comment type="caution">
    <text evidence="1">The sequence shown here is derived from an EMBL/GenBank/DDBJ whole genome shotgun (WGS) entry which is preliminary data.</text>
</comment>
<organism evidence="1 2">
    <name type="scientific">Coemansia furcata</name>
    <dbReference type="NCBI Taxonomy" id="417177"/>
    <lineage>
        <taxon>Eukaryota</taxon>
        <taxon>Fungi</taxon>
        <taxon>Fungi incertae sedis</taxon>
        <taxon>Zoopagomycota</taxon>
        <taxon>Kickxellomycotina</taxon>
        <taxon>Kickxellomycetes</taxon>
        <taxon>Kickxellales</taxon>
        <taxon>Kickxellaceae</taxon>
        <taxon>Coemansia</taxon>
    </lineage>
</organism>
<proteinExistence type="predicted"/>
<accession>A0ACC1LQ96</accession>
<gene>
    <name evidence="1" type="ORF">H4S07_000421</name>
</gene>
<protein>
    <submittedName>
        <fullName evidence="1">Uncharacterized protein</fullName>
    </submittedName>
</protein>
<reference evidence="1" key="1">
    <citation type="submission" date="2022-07" db="EMBL/GenBank/DDBJ databases">
        <title>Phylogenomic reconstructions and comparative analyses of Kickxellomycotina fungi.</title>
        <authorList>
            <person name="Reynolds N.K."/>
            <person name="Stajich J.E."/>
            <person name="Barry K."/>
            <person name="Grigoriev I.V."/>
            <person name="Crous P."/>
            <person name="Smith M.E."/>
        </authorList>
    </citation>
    <scope>NUCLEOTIDE SEQUENCE</scope>
    <source>
        <strain evidence="1">CBS 102833</strain>
    </source>
</reference>
<dbReference type="EMBL" id="JANBUP010000022">
    <property type="protein sequence ID" value="KAJ2813778.1"/>
    <property type="molecule type" value="Genomic_DNA"/>
</dbReference>